<dbReference type="EMBL" id="AZBU02000007">
    <property type="protein sequence ID" value="TKR69974.1"/>
    <property type="molecule type" value="Genomic_DNA"/>
</dbReference>
<organism evidence="1 2">
    <name type="scientific">Steinernema carpocapsae</name>
    <name type="common">Entomopathogenic nematode</name>
    <dbReference type="NCBI Taxonomy" id="34508"/>
    <lineage>
        <taxon>Eukaryota</taxon>
        <taxon>Metazoa</taxon>
        <taxon>Ecdysozoa</taxon>
        <taxon>Nematoda</taxon>
        <taxon>Chromadorea</taxon>
        <taxon>Rhabditida</taxon>
        <taxon>Tylenchina</taxon>
        <taxon>Panagrolaimomorpha</taxon>
        <taxon>Strongyloidoidea</taxon>
        <taxon>Steinernematidae</taxon>
        <taxon>Steinernema</taxon>
    </lineage>
</organism>
<gene>
    <name evidence="1" type="ORF">L596_022054</name>
</gene>
<evidence type="ECO:0000313" key="1">
    <source>
        <dbReference type="EMBL" id="TKR69974.1"/>
    </source>
</evidence>
<dbReference type="AlphaFoldDB" id="A0A4U5MKN8"/>
<reference evidence="1 2" key="1">
    <citation type="journal article" date="2015" name="Genome Biol.">
        <title>Comparative genomics of Steinernema reveals deeply conserved gene regulatory networks.</title>
        <authorList>
            <person name="Dillman A.R."/>
            <person name="Macchietto M."/>
            <person name="Porter C.F."/>
            <person name="Rogers A."/>
            <person name="Williams B."/>
            <person name="Antoshechkin I."/>
            <person name="Lee M.M."/>
            <person name="Goodwin Z."/>
            <person name="Lu X."/>
            <person name="Lewis E.E."/>
            <person name="Goodrich-Blair H."/>
            <person name="Stock S.P."/>
            <person name="Adams B.J."/>
            <person name="Sternberg P.W."/>
            <person name="Mortazavi A."/>
        </authorList>
    </citation>
    <scope>NUCLEOTIDE SEQUENCE [LARGE SCALE GENOMIC DNA]</scope>
    <source>
        <strain evidence="1 2">ALL</strain>
    </source>
</reference>
<name>A0A4U5MKN8_STECR</name>
<protein>
    <submittedName>
        <fullName evidence="1">Uncharacterized protein</fullName>
    </submittedName>
</protein>
<reference evidence="1 2" key="2">
    <citation type="journal article" date="2019" name="G3 (Bethesda)">
        <title>Hybrid Assembly of the Genome of the Entomopathogenic Nematode Steinernema carpocapsae Identifies the X-Chromosome.</title>
        <authorList>
            <person name="Serra L."/>
            <person name="Macchietto M."/>
            <person name="Macias-Munoz A."/>
            <person name="McGill C.J."/>
            <person name="Rodriguez I.M."/>
            <person name="Rodriguez B."/>
            <person name="Murad R."/>
            <person name="Mortazavi A."/>
        </authorList>
    </citation>
    <scope>NUCLEOTIDE SEQUENCE [LARGE SCALE GENOMIC DNA]</scope>
    <source>
        <strain evidence="1 2">ALL</strain>
    </source>
</reference>
<dbReference type="Proteomes" id="UP000298663">
    <property type="component" value="Unassembled WGS sequence"/>
</dbReference>
<proteinExistence type="predicted"/>
<keyword evidence="2" id="KW-1185">Reference proteome</keyword>
<accession>A0A4U5MKN8</accession>
<evidence type="ECO:0000313" key="2">
    <source>
        <dbReference type="Proteomes" id="UP000298663"/>
    </source>
</evidence>
<sequence>MRCSALKCGLSLSFRVTFEASISVRRSSKLSPILTTSRRCFGNLHGTKFKYAIGWRIHHTDDRLLLYSHLRRSNIREGHQIRSTKRRLNEVRQLGLRSRTAASSSVLRCCSIP</sequence>
<comment type="caution">
    <text evidence="1">The sequence shown here is derived from an EMBL/GenBank/DDBJ whole genome shotgun (WGS) entry which is preliminary data.</text>
</comment>